<sequence length="40" mass="4406">MVERSVTVGLSPPQVAEIIEQPSVVVILKGSWLQRAFINN</sequence>
<proteinExistence type="predicted"/>
<keyword evidence="1" id="KW-0614">Plasmid</keyword>
<evidence type="ECO:0000313" key="1">
    <source>
        <dbReference type="EMBL" id="AEY78078.1"/>
    </source>
</evidence>
<reference evidence="1" key="1">
    <citation type="submission" date="2011-11" db="EMBL/GenBank/DDBJ databases">
        <authorList>
            <person name="Summers A.O."/>
            <person name="Wireman J."/>
            <person name="Williams L.E."/>
        </authorList>
    </citation>
    <scope>NUCLEOTIDE SEQUENCE</scope>
    <source>
        <strain evidence="1">CG103</strain>
        <plasmid evidence="1">pCG103-32</plasmid>
    </source>
</reference>
<dbReference type="AlphaFoldDB" id="H2ERR1"/>
<protein>
    <submittedName>
        <fullName evidence="1">Uncharacterized protein</fullName>
    </submittedName>
</protein>
<name>H2ERR1_ALIFS</name>
<accession>H2ERR1</accession>
<organism evidence="1">
    <name type="scientific">Aliivibrio fischeri</name>
    <name type="common">Vibrio fischeri</name>
    <dbReference type="NCBI Taxonomy" id="668"/>
    <lineage>
        <taxon>Bacteria</taxon>
        <taxon>Pseudomonadati</taxon>
        <taxon>Pseudomonadota</taxon>
        <taxon>Gammaproteobacteria</taxon>
        <taxon>Vibrionales</taxon>
        <taxon>Vibrionaceae</taxon>
        <taxon>Aliivibrio</taxon>
    </lineage>
</organism>
<dbReference type="EMBL" id="JQ031550">
    <property type="protein sequence ID" value="AEY78078.1"/>
    <property type="molecule type" value="Genomic_DNA"/>
</dbReference>
<geneLocation type="plasmid" evidence="1">
    <name>pCG103-32</name>
</geneLocation>